<keyword evidence="10" id="KW-1185">Reference proteome</keyword>
<gene>
    <name evidence="9" type="ORF">DW2_15040</name>
</gene>
<dbReference type="InterPro" id="IPR003798">
    <property type="entry name" value="DNA_recombination_RmuC"/>
</dbReference>
<dbReference type="PATRIC" id="fig|1317124.6.peg.3022"/>
<dbReference type="Pfam" id="PF02646">
    <property type="entry name" value="RmuC"/>
    <property type="match status" value="1"/>
</dbReference>
<proteinExistence type="inferred from homology"/>
<evidence type="ECO:0000256" key="5">
    <source>
        <dbReference type="ARBA" id="ARBA00023172"/>
    </source>
</evidence>
<dbReference type="AlphaFoldDB" id="A0A085TTJ9"/>
<evidence type="ECO:0000256" key="3">
    <source>
        <dbReference type="ARBA" id="ARBA00021840"/>
    </source>
</evidence>
<dbReference type="STRING" id="1317124.DW2_15040"/>
<evidence type="ECO:0000256" key="1">
    <source>
        <dbReference type="ARBA" id="ARBA00003416"/>
    </source>
</evidence>
<dbReference type="PANTHER" id="PTHR30563">
    <property type="entry name" value="DNA RECOMBINATION PROTEIN RMUC"/>
    <property type="match status" value="1"/>
</dbReference>
<dbReference type="RefSeq" id="WP_238321341.1">
    <property type="nucleotide sequence ID" value="NZ_AQRC01000013.1"/>
</dbReference>
<dbReference type="GO" id="GO:0006310">
    <property type="term" value="P:DNA recombination"/>
    <property type="evidence" value="ECO:0007669"/>
    <property type="project" value="UniProtKB-KW"/>
</dbReference>
<evidence type="ECO:0000313" key="10">
    <source>
        <dbReference type="Proteomes" id="UP000028607"/>
    </source>
</evidence>
<reference evidence="9 10" key="2">
    <citation type="journal article" date="2015" name="Antonie Van Leeuwenhoek">
        <title>Thioclava indica sp. nov., isolated from surface seawater of the Indian Ocean.</title>
        <authorList>
            <person name="Liu Y."/>
            <person name="Lai Q."/>
            <person name="Du J."/>
            <person name="Xu H."/>
            <person name="Jiang L."/>
            <person name="Shao Z."/>
        </authorList>
    </citation>
    <scope>NUCLEOTIDE SEQUENCE [LARGE SCALE GENOMIC DNA]</scope>
    <source>
        <strain evidence="9 10">13D2W-2</strain>
    </source>
</reference>
<protein>
    <recommendedName>
        <fullName evidence="3">DNA recombination protein RmuC homolog</fullName>
    </recommendedName>
</protein>
<evidence type="ECO:0000256" key="4">
    <source>
        <dbReference type="ARBA" id="ARBA00023054"/>
    </source>
</evidence>
<keyword evidence="4 6" id="KW-0175">Coiled coil</keyword>
<evidence type="ECO:0000256" key="7">
    <source>
        <dbReference type="SAM" id="MobiDB-lite"/>
    </source>
</evidence>
<evidence type="ECO:0000256" key="6">
    <source>
        <dbReference type="SAM" id="Coils"/>
    </source>
</evidence>
<dbReference type="eggNOG" id="COG1322">
    <property type="taxonomic scope" value="Bacteria"/>
</dbReference>
<reference evidence="10" key="1">
    <citation type="submission" date="2013-04" db="EMBL/GenBank/DDBJ databases">
        <title>Thioclava sp. 13D2W-2 Genome Sequencing.</title>
        <authorList>
            <person name="Lai Q."/>
            <person name="Li G."/>
            <person name="Shao Z."/>
        </authorList>
    </citation>
    <scope>NUCLEOTIDE SEQUENCE [LARGE SCALE GENOMIC DNA]</scope>
    <source>
        <strain evidence="10">13D2W-2</strain>
    </source>
</reference>
<evidence type="ECO:0000256" key="8">
    <source>
        <dbReference type="SAM" id="Phobius"/>
    </source>
</evidence>
<keyword evidence="8" id="KW-0472">Membrane</keyword>
<sequence length="482" mass="53800">MIQIGDITLNLSDPLVQMLLGAGVLMLAFAGLWLAVRRRLAEAREDLAEAAPYREEAQNLREALAASEAAAERLHEVEEELSRARSQRDAEYRARVEKSEELNSLRREHQARLEELRGMKKEIEDRFSSVASGVLQKNSETFLSLVSERFKAHEKTAQEELERRREAIEHLVKPLNLKLNEFGEQIQLIEKARNEAYGAIHSQVRSLAEGQAHLGQETRKLVQALRAPKTRGRWGEMQLRQVFEMAGMSENVDFHLEHHMTTDEGARRPDAIVHIPGGKSIVIDAKTPLEAYLDALEAETPEQQTAALARHAQHVRQHVKTLASKSYQAQLAETPDFVVMFIPGETFVAAAAEADPGLIEYAFQNKVLIASPTTLMALVKAIAYGWQQEKMAKNAVEVQKTAHELYERLKTFGGHMDSVGRALTRSVESYNKAVGSLESRVLPSARKFEAMGVVADEGKLDTPSLVDSHPRALSAPALTEEE</sequence>
<keyword evidence="8" id="KW-0812">Transmembrane</keyword>
<name>A0A085TTJ9_9RHOB</name>
<dbReference type="Proteomes" id="UP000028607">
    <property type="component" value="Unassembled WGS sequence"/>
</dbReference>
<evidence type="ECO:0000256" key="2">
    <source>
        <dbReference type="ARBA" id="ARBA00009840"/>
    </source>
</evidence>
<evidence type="ECO:0000313" key="9">
    <source>
        <dbReference type="EMBL" id="KFE34046.1"/>
    </source>
</evidence>
<keyword evidence="5" id="KW-0233">DNA recombination</keyword>
<feature type="transmembrane region" description="Helical" evidence="8">
    <location>
        <begin position="15"/>
        <end position="36"/>
    </location>
</feature>
<dbReference type="EMBL" id="AQRC01000013">
    <property type="protein sequence ID" value="KFE34046.1"/>
    <property type="molecule type" value="Genomic_DNA"/>
</dbReference>
<comment type="similarity">
    <text evidence="2">Belongs to the RmuC family.</text>
</comment>
<accession>A0A085TTJ9</accession>
<dbReference type="PANTHER" id="PTHR30563:SF0">
    <property type="entry name" value="DNA RECOMBINATION PROTEIN RMUC"/>
    <property type="match status" value="1"/>
</dbReference>
<comment type="function">
    <text evidence="1">Involved in DNA recombination.</text>
</comment>
<keyword evidence="8" id="KW-1133">Transmembrane helix</keyword>
<feature type="coiled-coil region" evidence="6">
    <location>
        <begin position="57"/>
        <end position="126"/>
    </location>
</feature>
<feature type="region of interest" description="Disordered" evidence="7">
    <location>
        <begin position="460"/>
        <end position="482"/>
    </location>
</feature>
<organism evidence="9 10">
    <name type="scientific">Thioclava atlantica</name>
    <dbReference type="NCBI Taxonomy" id="1317124"/>
    <lineage>
        <taxon>Bacteria</taxon>
        <taxon>Pseudomonadati</taxon>
        <taxon>Pseudomonadota</taxon>
        <taxon>Alphaproteobacteria</taxon>
        <taxon>Rhodobacterales</taxon>
        <taxon>Paracoccaceae</taxon>
        <taxon>Thioclava</taxon>
    </lineage>
</organism>
<comment type="caution">
    <text evidence="9">The sequence shown here is derived from an EMBL/GenBank/DDBJ whole genome shotgun (WGS) entry which is preliminary data.</text>
</comment>